<evidence type="ECO:0000256" key="10">
    <source>
        <dbReference type="ARBA" id="ARBA00042639"/>
    </source>
</evidence>
<dbReference type="PROSITE" id="PS51352">
    <property type="entry name" value="THIOREDOXIN_2"/>
    <property type="match status" value="1"/>
</dbReference>
<dbReference type="GO" id="GO:0005737">
    <property type="term" value="C:cytoplasm"/>
    <property type="evidence" value="ECO:0007669"/>
    <property type="project" value="TreeGrafter"/>
</dbReference>
<dbReference type="Gene3D" id="3.40.30.10">
    <property type="entry name" value="Glutaredoxin"/>
    <property type="match status" value="1"/>
</dbReference>
<dbReference type="InterPro" id="IPR013766">
    <property type="entry name" value="Thioredoxin_domain"/>
</dbReference>
<evidence type="ECO:0000259" key="13">
    <source>
        <dbReference type="PROSITE" id="PS51352"/>
    </source>
</evidence>
<reference evidence="14 15" key="1">
    <citation type="journal article" date="2016" name="Front. Microbiol.">
        <title>Fuerstia marisgermanicae gen. nov., sp. nov., an Unusual Member of the Phylum Planctomycetes from the German Wadden Sea.</title>
        <authorList>
            <person name="Kohn T."/>
            <person name="Heuer A."/>
            <person name="Jogler M."/>
            <person name="Vollmers J."/>
            <person name="Boedeker C."/>
            <person name="Bunk B."/>
            <person name="Rast P."/>
            <person name="Borchert D."/>
            <person name="Glockner I."/>
            <person name="Freese H.M."/>
            <person name="Klenk H.P."/>
            <person name="Overmann J."/>
            <person name="Kaster A.K."/>
            <person name="Rohde M."/>
            <person name="Wiegand S."/>
            <person name="Jogler C."/>
        </authorList>
    </citation>
    <scope>NUCLEOTIDE SEQUENCE [LARGE SCALE GENOMIC DNA]</scope>
    <source>
        <strain evidence="14 15">NH11</strain>
    </source>
</reference>
<keyword evidence="15" id="KW-1185">Reference proteome</keyword>
<dbReference type="AlphaFoldDB" id="A0A1P8WQZ4"/>
<dbReference type="KEGG" id="fmr:Fuma_06155"/>
<gene>
    <name evidence="14" type="primary">bcp_6</name>
    <name evidence="14" type="ORF">Fuma_06155</name>
</gene>
<proteinExistence type="inferred from homology"/>
<evidence type="ECO:0000256" key="1">
    <source>
        <dbReference type="ARBA" id="ARBA00003330"/>
    </source>
</evidence>
<evidence type="ECO:0000256" key="9">
    <source>
        <dbReference type="ARBA" id="ARBA00038489"/>
    </source>
</evidence>
<dbReference type="InterPro" id="IPR050924">
    <property type="entry name" value="Peroxiredoxin_BCP/PrxQ"/>
</dbReference>
<keyword evidence="4" id="KW-0049">Antioxidant</keyword>
<dbReference type="Pfam" id="PF00578">
    <property type="entry name" value="AhpC-TSA"/>
    <property type="match status" value="1"/>
</dbReference>
<keyword evidence="12" id="KW-0732">Signal</keyword>
<dbReference type="STRING" id="1891926.Fuma_06155"/>
<dbReference type="GO" id="GO:0008379">
    <property type="term" value="F:thioredoxin peroxidase activity"/>
    <property type="evidence" value="ECO:0007669"/>
    <property type="project" value="TreeGrafter"/>
</dbReference>
<evidence type="ECO:0000256" key="2">
    <source>
        <dbReference type="ARBA" id="ARBA00013017"/>
    </source>
</evidence>
<keyword evidence="7" id="KW-0676">Redox-active center</keyword>
<comment type="similarity">
    <text evidence="9">Belongs to the peroxiredoxin family. BCP/PrxQ subfamily.</text>
</comment>
<feature type="signal peptide" evidence="12">
    <location>
        <begin position="1"/>
        <end position="23"/>
    </location>
</feature>
<comment type="catalytic activity">
    <reaction evidence="11">
        <text>a hydroperoxide + [thioredoxin]-dithiol = an alcohol + [thioredoxin]-disulfide + H2O</text>
        <dbReference type="Rhea" id="RHEA:62620"/>
        <dbReference type="Rhea" id="RHEA-COMP:10698"/>
        <dbReference type="Rhea" id="RHEA-COMP:10700"/>
        <dbReference type="ChEBI" id="CHEBI:15377"/>
        <dbReference type="ChEBI" id="CHEBI:29950"/>
        <dbReference type="ChEBI" id="CHEBI:30879"/>
        <dbReference type="ChEBI" id="CHEBI:35924"/>
        <dbReference type="ChEBI" id="CHEBI:50058"/>
        <dbReference type="EC" id="1.11.1.24"/>
    </reaction>
</comment>
<evidence type="ECO:0000256" key="3">
    <source>
        <dbReference type="ARBA" id="ARBA00022559"/>
    </source>
</evidence>
<evidence type="ECO:0000313" key="14">
    <source>
        <dbReference type="EMBL" id="APZ96486.1"/>
    </source>
</evidence>
<feature type="chain" id="PRO_5012659147" description="thioredoxin-dependent peroxiredoxin" evidence="12">
    <location>
        <begin position="24"/>
        <end position="210"/>
    </location>
</feature>
<dbReference type="CDD" id="cd02970">
    <property type="entry name" value="PRX_like2"/>
    <property type="match status" value="1"/>
</dbReference>
<comment type="function">
    <text evidence="1">Thiol-specific peroxidase that catalyzes the reduction of hydrogen peroxide and organic hydroperoxides to water and alcohols, respectively. Plays a role in cell protection against oxidative stress by detoxifying peroxides and as sensor of hydrogen peroxide-mediated signaling events.</text>
</comment>
<dbReference type="InterPro" id="IPR036249">
    <property type="entry name" value="Thioredoxin-like_sf"/>
</dbReference>
<dbReference type="GO" id="GO:0034599">
    <property type="term" value="P:cellular response to oxidative stress"/>
    <property type="evidence" value="ECO:0007669"/>
    <property type="project" value="TreeGrafter"/>
</dbReference>
<keyword evidence="3 14" id="KW-0575">Peroxidase</keyword>
<dbReference type="InterPro" id="IPR000866">
    <property type="entry name" value="AhpC/TSA"/>
</dbReference>
<sequence length="210" mass="22630" precursor="true">MLKTLLLSLGCAILLTAPGKAIAEEPPIAAAADKTSPLKVGEQVSDLKLKNASGEEVTLASLYEKQPVVLVFFRGGWCPICSRHTGELIKAYPEMKKLGAEMVGISPDSVESSKANVDKNSIVFPILSDSDVSAARAFGLAFIVDDATITRYKEFGIDLEKASGQNHHALPIPAVYIVDKTGKIAFAHSNPNYHQRLDTKTIIAQLKKIE</sequence>
<evidence type="ECO:0000256" key="6">
    <source>
        <dbReference type="ARBA" id="ARBA00023157"/>
    </source>
</evidence>
<name>A0A1P8WQZ4_9PLAN</name>
<dbReference type="SUPFAM" id="SSF52833">
    <property type="entry name" value="Thioredoxin-like"/>
    <property type="match status" value="1"/>
</dbReference>
<evidence type="ECO:0000256" key="7">
    <source>
        <dbReference type="ARBA" id="ARBA00023284"/>
    </source>
</evidence>
<feature type="domain" description="Thioredoxin" evidence="13">
    <location>
        <begin position="38"/>
        <end position="210"/>
    </location>
</feature>
<evidence type="ECO:0000256" key="4">
    <source>
        <dbReference type="ARBA" id="ARBA00022862"/>
    </source>
</evidence>
<dbReference type="EMBL" id="CP017641">
    <property type="protein sequence ID" value="APZ96486.1"/>
    <property type="molecule type" value="Genomic_DNA"/>
</dbReference>
<dbReference type="Proteomes" id="UP000187735">
    <property type="component" value="Chromosome"/>
</dbReference>
<evidence type="ECO:0000256" key="11">
    <source>
        <dbReference type="ARBA" id="ARBA00049091"/>
    </source>
</evidence>
<protein>
    <recommendedName>
        <fullName evidence="2">thioredoxin-dependent peroxiredoxin</fullName>
        <ecNumber evidence="2">1.11.1.24</ecNumber>
    </recommendedName>
    <alternativeName>
        <fullName evidence="8">Thioredoxin peroxidase</fullName>
    </alternativeName>
    <alternativeName>
        <fullName evidence="10">Thioredoxin-dependent peroxiredoxin Bcp</fullName>
    </alternativeName>
</protein>
<organism evidence="14 15">
    <name type="scientific">Fuerstiella marisgermanici</name>
    <dbReference type="NCBI Taxonomy" id="1891926"/>
    <lineage>
        <taxon>Bacteria</taxon>
        <taxon>Pseudomonadati</taxon>
        <taxon>Planctomycetota</taxon>
        <taxon>Planctomycetia</taxon>
        <taxon>Planctomycetales</taxon>
        <taxon>Planctomycetaceae</taxon>
        <taxon>Fuerstiella</taxon>
    </lineage>
</organism>
<dbReference type="EC" id="1.11.1.24" evidence="2"/>
<dbReference type="PANTHER" id="PTHR42801:SF7">
    <property type="entry name" value="SLL1159 PROTEIN"/>
    <property type="match status" value="1"/>
</dbReference>
<dbReference type="RefSeq" id="WP_083732448.1">
    <property type="nucleotide sequence ID" value="NZ_CP017641.1"/>
</dbReference>
<dbReference type="OrthoDB" id="9809746at2"/>
<accession>A0A1P8WQZ4</accession>
<dbReference type="GO" id="GO:0045454">
    <property type="term" value="P:cell redox homeostasis"/>
    <property type="evidence" value="ECO:0007669"/>
    <property type="project" value="TreeGrafter"/>
</dbReference>
<dbReference type="PANTHER" id="PTHR42801">
    <property type="entry name" value="THIOREDOXIN-DEPENDENT PEROXIDE REDUCTASE"/>
    <property type="match status" value="1"/>
</dbReference>
<keyword evidence="5 14" id="KW-0560">Oxidoreductase</keyword>
<keyword evidence="6" id="KW-1015">Disulfide bond</keyword>
<evidence type="ECO:0000256" key="5">
    <source>
        <dbReference type="ARBA" id="ARBA00023002"/>
    </source>
</evidence>
<evidence type="ECO:0000313" key="15">
    <source>
        <dbReference type="Proteomes" id="UP000187735"/>
    </source>
</evidence>
<evidence type="ECO:0000256" key="8">
    <source>
        <dbReference type="ARBA" id="ARBA00032824"/>
    </source>
</evidence>
<evidence type="ECO:0000256" key="12">
    <source>
        <dbReference type="SAM" id="SignalP"/>
    </source>
</evidence>